<evidence type="ECO:0000313" key="2">
    <source>
        <dbReference type="EMBL" id="KAK4455691.1"/>
    </source>
</evidence>
<evidence type="ECO:0000313" key="3">
    <source>
        <dbReference type="Proteomes" id="UP001321760"/>
    </source>
</evidence>
<reference evidence="2" key="2">
    <citation type="submission" date="2023-05" db="EMBL/GenBank/DDBJ databases">
        <authorList>
            <consortium name="Lawrence Berkeley National Laboratory"/>
            <person name="Steindorff A."/>
            <person name="Hensen N."/>
            <person name="Bonometti L."/>
            <person name="Westerberg I."/>
            <person name="Brannstrom I.O."/>
            <person name="Guillou S."/>
            <person name="Cros-Aarteil S."/>
            <person name="Calhoun S."/>
            <person name="Haridas S."/>
            <person name="Kuo A."/>
            <person name="Mondo S."/>
            <person name="Pangilinan J."/>
            <person name="Riley R."/>
            <person name="Labutti K."/>
            <person name="Andreopoulos B."/>
            <person name="Lipzen A."/>
            <person name="Chen C."/>
            <person name="Yanf M."/>
            <person name="Daum C."/>
            <person name="Ng V."/>
            <person name="Clum A."/>
            <person name="Ohm R."/>
            <person name="Martin F."/>
            <person name="Silar P."/>
            <person name="Natvig D."/>
            <person name="Lalanne C."/>
            <person name="Gautier V."/>
            <person name="Ament-Velasquez S.L."/>
            <person name="Kruys A."/>
            <person name="Hutchinson M.I."/>
            <person name="Powell A.J."/>
            <person name="Barry K."/>
            <person name="Miller A.N."/>
            <person name="Grigoriev I.V."/>
            <person name="Debuchy R."/>
            <person name="Gladieux P."/>
            <person name="Thoren M.H."/>
            <person name="Johannesson H."/>
        </authorList>
    </citation>
    <scope>NUCLEOTIDE SEQUENCE</scope>
    <source>
        <strain evidence="2">PSN243</strain>
    </source>
</reference>
<dbReference type="EMBL" id="MU865914">
    <property type="protein sequence ID" value="KAK4455691.1"/>
    <property type="molecule type" value="Genomic_DNA"/>
</dbReference>
<organism evidence="2 3">
    <name type="scientific">Podospora aff. communis PSN243</name>
    <dbReference type="NCBI Taxonomy" id="3040156"/>
    <lineage>
        <taxon>Eukaryota</taxon>
        <taxon>Fungi</taxon>
        <taxon>Dikarya</taxon>
        <taxon>Ascomycota</taxon>
        <taxon>Pezizomycotina</taxon>
        <taxon>Sordariomycetes</taxon>
        <taxon>Sordariomycetidae</taxon>
        <taxon>Sordariales</taxon>
        <taxon>Podosporaceae</taxon>
        <taxon>Podospora</taxon>
    </lineage>
</organism>
<proteinExistence type="predicted"/>
<comment type="caution">
    <text evidence="2">The sequence shown here is derived from an EMBL/GenBank/DDBJ whole genome shotgun (WGS) entry which is preliminary data.</text>
</comment>
<gene>
    <name evidence="2" type="ORF">QBC34DRAFT_489906</name>
</gene>
<accession>A0AAV9H9D3</accession>
<evidence type="ECO:0000256" key="1">
    <source>
        <dbReference type="SAM" id="MobiDB-lite"/>
    </source>
</evidence>
<keyword evidence="3" id="KW-1185">Reference proteome</keyword>
<evidence type="ECO:0008006" key="4">
    <source>
        <dbReference type="Google" id="ProtNLM"/>
    </source>
</evidence>
<name>A0AAV9H9D3_9PEZI</name>
<feature type="region of interest" description="Disordered" evidence="1">
    <location>
        <begin position="406"/>
        <end position="427"/>
    </location>
</feature>
<protein>
    <recommendedName>
        <fullName evidence="4">Oxysterol-binding protein</fullName>
    </recommendedName>
</protein>
<dbReference type="AlphaFoldDB" id="A0AAV9H9D3"/>
<sequence length="510" mass="56673">MKAALQSIDVTKEHWLPVRKMFGQPFVLKTASLDEKRRRLRTDMVNKFLADMPSKHTRNKSSLWAKRTASTFNITLQEEPDETDQGALPKFYISGADPDRTDGLIVDADIGKKTHILQCRFAHVCHGILSPGDDPATLLVILFVFQPRGRTKRFKQVEVTLRFLSHGQGDAPQVVRASPDGEYALFPSEKEVEISHVFSPSLEGTVGLAKGTVGYEMAYRSTKQVKNWGSVYGVRRPKEVFWGLYENPDSDSGIPSMFQGAVLLTRGKYESDPYGQKFNLEVDISGNVNRKSEGQEKMKNMWGQDRKGEAVLFDPKTSSKGTNIVKDVTRLGDEDVESFKRIVAIRDWKDGAGQEGPIRVEQGLAQVEVEQQQQPAETRGVVATQLVESAGFVHASVFNIVEPGSQGAAAGDPALTATDDQPARGNNDMAVESNQVSGQLGLSVGPRTVSQKFHHLPQQAALDIDQRLGELHGELARVRIEANLVRRLLMLEKEEARILREITELEMQKL</sequence>
<reference evidence="2" key="1">
    <citation type="journal article" date="2023" name="Mol. Phylogenet. Evol.">
        <title>Genome-scale phylogeny and comparative genomics of the fungal order Sordariales.</title>
        <authorList>
            <person name="Hensen N."/>
            <person name="Bonometti L."/>
            <person name="Westerberg I."/>
            <person name="Brannstrom I.O."/>
            <person name="Guillou S."/>
            <person name="Cros-Aarteil S."/>
            <person name="Calhoun S."/>
            <person name="Haridas S."/>
            <person name="Kuo A."/>
            <person name="Mondo S."/>
            <person name="Pangilinan J."/>
            <person name="Riley R."/>
            <person name="LaButti K."/>
            <person name="Andreopoulos B."/>
            <person name="Lipzen A."/>
            <person name="Chen C."/>
            <person name="Yan M."/>
            <person name="Daum C."/>
            <person name="Ng V."/>
            <person name="Clum A."/>
            <person name="Steindorff A."/>
            <person name="Ohm R.A."/>
            <person name="Martin F."/>
            <person name="Silar P."/>
            <person name="Natvig D.O."/>
            <person name="Lalanne C."/>
            <person name="Gautier V."/>
            <person name="Ament-Velasquez S.L."/>
            <person name="Kruys A."/>
            <person name="Hutchinson M.I."/>
            <person name="Powell A.J."/>
            <person name="Barry K."/>
            <person name="Miller A.N."/>
            <person name="Grigoriev I.V."/>
            <person name="Debuchy R."/>
            <person name="Gladieux P."/>
            <person name="Hiltunen Thoren M."/>
            <person name="Johannesson H."/>
        </authorList>
    </citation>
    <scope>NUCLEOTIDE SEQUENCE</scope>
    <source>
        <strain evidence="2">PSN243</strain>
    </source>
</reference>
<dbReference type="Proteomes" id="UP001321760">
    <property type="component" value="Unassembled WGS sequence"/>
</dbReference>